<feature type="region of interest" description="Disordered" evidence="1">
    <location>
        <begin position="345"/>
        <end position="439"/>
    </location>
</feature>
<dbReference type="AlphaFoldDB" id="A0ABD3QX26"/>
<sequence>MFSSHNEAAMLMDAIESLRILREKSRTKSNSSEEYHPRDNSDVEINIKDIKEGKCDALEHRRKIRELTIAIEEQLAVVSSKDSAPVEIPEKQYAQKHEFSGLTLTESQISAQINVLLQSTESEIQDEHQRKIDNLTRDSDVKMNVAMQAHVLHRKTNQTSVPLSTQAEKMFYATGESIAPFSGRLAETESTQPKSAVSRDLVHVKTLSTELDTLDADSMQREQALPSSHRNVISSLDNKEDFESEATPFGAPLSPESFFVKYGIHASQPYRSTLCTSQCVIEGAEELSPLRHKSKQERQKAVIKNAAILSESTKDAMRAAEASKPNGPIEIFKKMIVWDVSSSSSQEESIPGGRIYNDTFDDSSCHDEERSDLGSTYSSSFETDAENVKDKRMGKKQSMPQYSSSFDSDDSDVHQTTYSGTADEKTEGGTSGIEYQSSYTSTDGYDTISYVSSSTTLLGKEGFPLL</sequence>
<keyword evidence="3" id="KW-1185">Reference proteome</keyword>
<name>A0ABD3QX26_9STRA</name>
<evidence type="ECO:0000313" key="2">
    <source>
        <dbReference type="EMBL" id="KAL3804494.1"/>
    </source>
</evidence>
<dbReference type="EMBL" id="JABMIG020000007">
    <property type="protein sequence ID" value="KAL3804494.1"/>
    <property type="molecule type" value="Genomic_DNA"/>
</dbReference>
<dbReference type="Proteomes" id="UP001516023">
    <property type="component" value="Unassembled WGS sequence"/>
</dbReference>
<reference evidence="2 3" key="1">
    <citation type="journal article" date="2020" name="G3 (Bethesda)">
        <title>Improved Reference Genome for Cyclotella cryptica CCMP332, a Model for Cell Wall Morphogenesis, Salinity Adaptation, and Lipid Production in Diatoms (Bacillariophyta).</title>
        <authorList>
            <person name="Roberts W.R."/>
            <person name="Downey K.M."/>
            <person name="Ruck E.C."/>
            <person name="Traller J.C."/>
            <person name="Alverson A.J."/>
        </authorList>
    </citation>
    <scope>NUCLEOTIDE SEQUENCE [LARGE SCALE GENOMIC DNA]</scope>
    <source>
        <strain evidence="2 3">CCMP332</strain>
    </source>
</reference>
<accession>A0ABD3QX26</accession>
<proteinExistence type="predicted"/>
<feature type="compositionally biased region" description="Polar residues" evidence="1">
    <location>
        <begin position="373"/>
        <end position="382"/>
    </location>
</feature>
<protein>
    <submittedName>
        <fullName evidence="2">Uncharacterized protein</fullName>
    </submittedName>
</protein>
<organism evidence="2 3">
    <name type="scientific">Cyclotella cryptica</name>
    <dbReference type="NCBI Taxonomy" id="29204"/>
    <lineage>
        <taxon>Eukaryota</taxon>
        <taxon>Sar</taxon>
        <taxon>Stramenopiles</taxon>
        <taxon>Ochrophyta</taxon>
        <taxon>Bacillariophyta</taxon>
        <taxon>Coscinodiscophyceae</taxon>
        <taxon>Thalassiosirophycidae</taxon>
        <taxon>Stephanodiscales</taxon>
        <taxon>Stephanodiscaceae</taxon>
        <taxon>Cyclotella</taxon>
    </lineage>
</organism>
<evidence type="ECO:0000256" key="1">
    <source>
        <dbReference type="SAM" id="MobiDB-lite"/>
    </source>
</evidence>
<feature type="compositionally biased region" description="Basic and acidic residues" evidence="1">
    <location>
        <begin position="363"/>
        <end position="372"/>
    </location>
</feature>
<evidence type="ECO:0000313" key="3">
    <source>
        <dbReference type="Proteomes" id="UP001516023"/>
    </source>
</evidence>
<gene>
    <name evidence="2" type="ORF">HJC23_002533</name>
</gene>
<comment type="caution">
    <text evidence="2">The sequence shown here is derived from an EMBL/GenBank/DDBJ whole genome shotgun (WGS) entry which is preliminary data.</text>
</comment>